<dbReference type="EMBL" id="BORB01000005">
    <property type="protein sequence ID" value="GIN56572.1"/>
    <property type="molecule type" value="Genomic_DNA"/>
</dbReference>
<keyword evidence="1" id="KW-1133">Transmembrane helix</keyword>
<evidence type="ECO:0000313" key="2">
    <source>
        <dbReference type="EMBL" id="GIN56572.1"/>
    </source>
</evidence>
<sequence>MEKKNVWKVLFFALLSINILFFFAIGLFLFLAGEEQPIPESPAENTKKMSEFLIQTNKNDLNELINHYIEKENLNGPIDYSIVLSDEVELNGELNVFTSTLQLKMTFEAYALDNGDLLLEQKSLSLGGIRLPVSEILKIIRSAYKLPEWVIIQPSEKQIYVSLQSMRLNNDIQIRAEKFDLTENEIVMKMLVPVE</sequence>
<comment type="caution">
    <text evidence="2">The sequence shown here is derived from an EMBL/GenBank/DDBJ whole genome shotgun (WGS) entry which is preliminary data.</text>
</comment>
<keyword evidence="3" id="KW-1185">Reference proteome</keyword>
<accession>A0ABQ4KF92</accession>
<gene>
    <name evidence="2" type="ORF">J8TS2_08910</name>
</gene>
<name>A0ABQ4KF92_9BACI</name>
<feature type="transmembrane region" description="Helical" evidence="1">
    <location>
        <begin position="9"/>
        <end position="32"/>
    </location>
</feature>
<proteinExistence type="predicted"/>
<evidence type="ECO:0000256" key="1">
    <source>
        <dbReference type="SAM" id="Phobius"/>
    </source>
</evidence>
<evidence type="ECO:0008006" key="4">
    <source>
        <dbReference type="Google" id="ProtNLM"/>
    </source>
</evidence>
<dbReference type="Pfam" id="PF09911">
    <property type="entry name" value="DUF2140"/>
    <property type="match status" value="1"/>
</dbReference>
<keyword evidence="1" id="KW-0812">Transmembrane</keyword>
<dbReference type="Proteomes" id="UP000679950">
    <property type="component" value="Unassembled WGS sequence"/>
</dbReference>
<dbReference type="RefSeq" id="WP_158324411.1">
    <property type="nucleotide sequence ID" value="NZ_BORB01000005.1"/>
</dbReference>
<dbReference type="InterPro" id="IPR018672">
    <property type="entry name" value="DUF2140"/>
</dbReference>
<organism evidence="2 3">
    <name type="scientific">Lederbergia ruris</name>
    <dbReference type="NCBI Taxonomy" id="217495"/>
    <lineage>
        <taxon>Bacteria</taxon>
        <taxon>Bacillati</taxon>
        <taxon>Bacillota</taxon>
        <taxon>Bacilli</taxon>
        <taxon>Bacillales</taxon>
        <taxon>Bacillaceae</taxon>
        <taxon>Lederbergia</taxon>
    </lineage>
</organism>
<protein>
    <recommendedName>
        <fullName evidence="4">DUF2140 family protein</fullName>
    </recommendedName>
</protein>
<reference evidence="2 3" key="1">
    <citation type="submission" date="2021-03" db="EMBL/GenBank/DDBJ databases">
        <title>Antimicrobial resistance genes in bacteria isolated from Japanese honey, and their potential for conferring macrolide and lincosamide resistance in the American foulbrood pathogen Paenibacillus larvae.</title>
        <authorList>
            <person name="Okamoto M."/>
            <person name="Kumagai M."/>
            <person name="Kanamori H."/>
            <person name="Takamatsu D."/>
        </authorList>
    </citation>
    <scope>NUCLEOTIDE SEQUENCE [LARGE SCALE GENOMIC DNA]</scope>
    <source>
        <strain evidence="2 3">J8TS2</strain>
    </source>
</reference>
<keyword evidence="1" id="KW-0472">Membrane</keyword>
<evidence type="ECO:0000313" key="3">
    <source>
        <dbReference type="Proteomes" id="UP000679950"/>
    </source>
</evidence>